<evidence type="ECO:0000256" key="2">
    <source>
        <dbReference type="ARBA" id="ARBA00022898"/>
    </source>
</evidence>
<dbReference type="EMBL" id="JADGJH010000284">
    <property type="protein sequence ID" value="KAJ3131668.1"/>
    <property type="molecule type" value="Genomic_DNA"/>
</dbReference>
<keyword evidence="2" id="KW-0663">Pyridoxal phosphate</keyword>
<feature type="compositionally biased region" description="Basic and acidic residues" evidence="4">
    <location>
        <begin position="967"/>
        <end position="989"/>
    </location>
</feature>
<feature type="region of interest" description="Disordered" evidence="4">
    <location>
        <begin position="385"/>
        <end position="429"/>
    </location>
</feature>
<organism evidence="5 6">
    <name type="scientific">Physocladia obscura</name>
    <dbReference type="NCBI Taxonomy" id="109957"/>
    <lineage>
        <taxon>Eukaryota</taxon>
        <taxon>Fungi</taxon>
        <taxon>Fungi incertae sedis</taxon>
        <taxon>Chytridiomycota</taxon>
        <taxon>Chytridiomycota incertae sedis</taxon>
        <taxon>Chytridiomycetes</taxon>
        <taxon>Chytridiales</taxon>
        <taxon>Chytriomycetaceae</taxon>
        <taxon>Physocladia</taxon>
    </lineage>
</organism>
<dbReference type="Gene3D" id="3.40.640.10">
    <property type="entry name" value="Type I PLP-dependent aspartate aminotransferase-like (Major domain)"/>
    <property type="match status" value="1"/>
</dbReference>
<feature type="region of interest" description="Disordered" evidence="4">
    <location>
        <begin position="850"/>
        <end position="892"/>
    </location>
</feature>
<evidence type="ECO:0000256" key="4">
    <source>
        <dbReference type="SAM" id="MobiDB-lite"/>
    </source>
</evidence>
<dbReference type="Proteomes" id="UP001211907">
    <property type="component" value="Unassembled WGS sequence"/>
</dbReference>
<dbReference type="GO" id="GO:0030170">
    <property type="term" value="F:pyridoxal phosphate binding"/>
    <property type="evidence" value="ECO:0007669"/>
    <property type="project" value="InterPro"/>
</dbReference>
<dbReference type="InterPro" id="IPR015424">
    <property type="entry name" value="PyrdxlP-dep_Trfase"/>
</dbReference>
<keyword evidence="6" id="KW-1185">Reference proteome</keyword>
<comment type="cofactor">
    <cofactor evidence="1">
        <name>pyridoxal 5'-phosphate</name>
        <dbReference type="ChEBI" id="CHEBI:597326"/>
    </cofactor>
</comment>
<dbReference type="GO" id="GO:0016830">
    <property type="term" value="F:carbon-carbon lyase activity"/>
    <property type="evidence" value="ECO:0007669"/>
    <property type="project" value="InterPro"/>
</dbReference>
<protein>
    <submittedName>
        <fullName evidence="5">Pyridoxal-dependent decarboxylase domain-containing protein 1</fullName>
    </submittedName>
</protein>
<gene>
    <name evidence="5" type="primary">PDXDC1</name>
    <name evidence="5" type="ORF">HK100_006110</name>
</gene>
<evidence type="ECO:0000313" key="5">
    <source>
        <dbReference type="EMBL" id="KAJ3131668.1"/>
    </source>
</evidence>
<accession>A0AAD5TBB2</accession>
<feature type="region of interest" description="Disordered" evidence="4">
    <location>
        <begin position="940"/>
        <end position="1003"/>
    </location>
</feature>
<evidence type="ECO:0000313" key="6">
    <source>
        <dbReference type="Proteomes" id="UP001211907"/>
    </source>
</evidence>
<keyword evidence="3" id="KW-0456">Lyase</keyword>
<proteinExistence type="predicted"/>
<dbReference type="InterPro" id="IPR015421">
    <property type="entry name" value="PyrdxlP-dep_Trfase_major"/>
</dbReference>
<dbReference type="InterPro" id="IPR002129">
    <property type="entry name" value="PyrdxlP-dep_de-COase"/>
</dbReference>
<dbReference type="Pfam" id="PF00282">
    <property type="entry name" value="Pyridoxal_deC"/>
    <property type="match status" value="1"/>
</dbReference>
<comment type="caution">
    <text evidence="5">The sequence shown here is derived from an EMBL/GenBank/DDBJ whole genome shotgun (WGS) entry which is preliminary data.</text>
</comment>
<evidence type="ECO:0000256" key="3">
    <source>
        <dbReference type="ARBA" id="ARBA00023239"/>
    </source>
</evidence>
<sequence>MDQAATTDPTDTAVGDTNVVGAVKFGLAVGFNIKSSSQLTLDGNEQSTPVTPSAAETFTENASSNEPNFGQSHILQLSSFINTTPSARDVAKNASALLGLSNLFKNTALDLASVGHVIAKIIATVEISFLLDFSAGRLPQAEIQVFRTATFLCMGPNPERITSSAIPVFYIPSSLPSSAQHPETVIKKYWALIGAPSHAPNTAKIRRIPSVSPNSDAMDVATLIAFLSEDIAVGRRPCVVYARAASSLAQSVTGEWDDLTKIREICSRFGCWMHVECDNVAVLATPKDANSAQKIESLRTADSIAFTPSAAFQLVNQYDLPAVTLFNTVDPRLMDPLHLESFDSAASEKSSHFSLQSVQKRRTGGSAGGALIAAALRPSVGGMMERTSAEHSRESFSMSRSGSISSVNGNGNNNTGNNTGSNTPSTAPTPKLFKRISSCALFQNLLNQSGVEPVSLKFTLPWWVWSTGKYSERLIEAFEVGRDLTEKLYDDLENIPDLNVHLTANASNYLTLLTQFNPTIPSSETLLKHSEPSPAHLSHIPPPSGQQFISKHHHTLTTNSPWTPGYETPLKLMEETRREAWGNRMNADLGTRVLFNRIPTDLKNAFNLELVKFSDPTNESNRTFLTNKLVEFLAKLSRAINETLQHQKTLQSIVASLDGPPIELRYIPPMSLVAGDRHNKDHSDEIGLGGLHFTPTYLDAESNDLAVVTDLDALNVCLADEVARRRGGDGVVGKGVIVPGVDVDGVTGIGKVKCCLRIGLDENGYNPEKIRTIVNDVLATGRILERSDEFLATLSEVIKRGIHEAELDLKKENSGSGGGSNNNDEILHSLPVIGTVLGLIGVISPTNLDHHHNHHGENPESSVLLKDTTVRSNSSARFSEDTEGRVSQSFVGSPRRKMARSFTISSGFSTVPVDIDVEKSAAVAAAAAARKQALAEEAQRLKDQDIEDESGEEYIDDGEYDSNIYLEKGHEADNANVKQVDEDKEKEDLQMNTLEDVQEDSEA</sequence>
<name>A0AAD5TBB2_9FUNG</name>
<feature type="compositionally biased region" description="Low complexity" evidence="4">
    <location>
        <begin position="397"/>
        <end position="426"/>
    </location>
</feature>
<dbReference type="SUPFAM" id="SSF53383">
    <property type="entry name" value="PLP-dependent transferases"/>
    <property type="match status" value="1"/>
</dbReference>
<feature type="compositionally biased region" description="Acidic residues" evidence="4">
    <location>
        <begin position="945"/>
        <end position="960"/>
    </location>
</feature>
<dbReference type="AlphaFoldDB" id="A0AAD5TBB2"/>
<dbReference type="GO" id="GO:0019752">
    <property type="term" value="P:carboxylic acid metabolic process"/>
    <property type="evidence" value="ECO:0007669"/>
    <property type="project" value="InterPro"/>
</dbReference>
<reference evidence="5" key="1">
    <citation type="submission" date="2020-05" db="EMBL/GenBank/DDBJ databases">
        <title>Phylogenomic resolution of chytrid fungi.</title>
        <authorList>
            <person name="Stajich J.E."/>
            <person name="Amses K."/>
            <person name="Simmons R."/>
            <person name="Seto K."/>
            <person name="Myers J."/>
            <person name="Bonds A."/>
            <person name="Quandt C.A."/>
            <person name="Barry K."/>
            <person name="Liu P."/>
            <person name="Grigoriev I."/>
            <person name="Longcore J.E."/>
            <person name="James T.Y."/>
        </authorList>
    </citation>
    <scope>NUCLEOTIDE SEQUENCE</scope>
    <source>
        <strain evidence="5">JEL0513</strain>
    </source>
</reference>
<evidence type="ECO:0000256" key="1">
    <source>
        <dbReference type="ARBA" id="ARBA00001933"/>
    </source>
</evidence>